<dbReference type="InterPro" id="IPR006544">
    <property type="entry name" value="P-type_TPase_V"/>
</dbReference>
<dbReference type="SFLD" id="SFLDF00027">
    <property type="entry name" value="p-type_atpase"/>
    <property type="match status" value="1"/>
</dbReference>
<evidence type="ECO:0000256" key="1">
    <source>
        <dbReference type="ARBA" id="ARBA00004141"/>
    </source>
</evidence>
<evidence type="ECO:0000256" key="5">
    <source>
        <dbReference type="ARBA" id="ARBA00022840"/>
    </source>
</evidence>
<dbReference type="PANTHER" id="PTHR45630">
    <property type="entry name" value="CATION-TRANSPORTING ATPASE-RELATED"/>
    <property type="match status" value="1"/>
</dbReference>
<keyword evidence="9 10" id="KW-0472">Membrane</keyword>
<dbReference type="SFLD" id="SFLDG00002">
    <property type="entry name" value="C1.7:_P-type_atpase_like"/>
    <property type="match status" value="1"/>
</dbReference>
<sequence length="1138" mass="126195">MTFEYHRRRYVYDTTHNVWSKIRCKVDFDVSVLESWKGFTTPHRLVTGQIRYGPNLFQVKQPNFLDLYKAQLLNPFSVFQIFCVLLWAIDDYLIYSFFSLFMVLMFEGTVVFQRLKSMQMLQGMGNPSRLIYVFRSGRWTQVDSSGLLPGDIMSLTRRPPTVIEDDGGDVVPADLLLLRGSTVVNEASLTGESVPQMKEGMVELEANEHLSMKNKHKMNVAYAGTKMLLCQGVPLDDTTSDVYRHYSQIPSPPDQGCVCFVLRTGFASAQGKLVRMIEGSQEKVKGHERETGLLLLLLCVFAVASSAYVLYHGVQDENRSKYELLLHCILIITSVIRPELPMQMAMAVNNSLMTLMKMHVFCTEPYRVPMAGKLDSCLFDKTGTLTTDELVAVGVCEPHKLAIPKGKEEDADQHFLTPMSKLLNEAGLVLAGCHSLVVYDDETTGDPLEKASLTSMRWHLSTAAGKPIVLRSSGAQISEVEILCRHHFSSKLQRMSCVVRANSKQYSVAKGSPEAVGRLLASKPDGYDRQSEFLAKQGYRVIALAFKPLVSNTDVQNATETRAMCESDLIFAGFIAFTCMVRKDTASVLLRLKEGGMSVAMVTGDALLTAIHVAKELSKSYRPIAYLELTETGNLFWRSYDDGSKVCEFIADEIPSLSKGYDLATTGACLAAALEQDKEMSKVLEYIKVFARMTPDAKETVIECLHSVNALCLMCGDGANDVGALKQADVGVALLSGFGNLNVEKADEGETKKDENKGVQWAQFRAMKEFWKDEVENSKKVKKARGVEGSAATLASQFEDLDAGDIPMVKLGDASIAAPFTSKMPSIRSCVDIVRQGRCTLVSTIQMYQIMALQCLISSYSLSVLYLDGVKYGDSQMTAMGLLGSVSFMSVSRSKPLDKLSKVRPLTSIFHPALFSSLLGQFAIHLSTMLLAVYNAKTHLPPDYSPDLDGLFQPGILNTVVFLVSSVQQVSVFVVNLQGRPFMTGVTENTPLLWSLVATFILTFMFASETVPGLNRYFQLVAFPEESFRDFILLILVLDLLACFVWDRIMQFLFARDILLASFEGTSFKDVMKLGRTFAIVGFLMYSFLGSSDQWDELLAMEVGENSTNATSLSDDISLSQTVADAVNRTLDPFHEEF</sequence>
<dbReference type="Gene3D" id="2.70.150.10">
    <property type="entry name" value="Calcium-transporting ATPase, cytoplasmic transduction domain A"/>
    <property type="match status" value="1"/>
</dbReference>
<dbReference type="InterPro" id="IPR059000">
    <property type="entry name" value="ATPase_P-type_domA"/>
</dbReference>
<protein>
    <submittedName>
        <fullName evidence="12">P5, P type ATPase</fullName>
    </submittedName>
</protein>
<feature type="transmembrane region" description="Helical" evidence="10">
    <location>
        <begin position="913"/>
        <end position="936"/>
    </location>
</feature>
<dbReference type="FunCoup" id="B7FUU6">
    <property type="interactions" value="486"/>
</dbReference>
<dbReference type="InterPro" id="IPR023214">
    <property type="entry name" value="HAD_sf"/>
</dbReference>
<dbReference type="OrthoDB" id="48943at2759"/>
<dbReference type="eggNOG" id="KOG0209">
    <property type="taxonomic scope" value="Eukaryota"/>
</dbReference>
<dbReference type="Proteomes" id="UP000000759">
    <property type="component" value="Chromosome 4"/>
</dbReference>
<dbReference type="InterPro" id="IPR044492">
    <property type="entry name" value="P_typ_ATPase_HD_dom"/>
</dbReference>
<dbReference type="PRINTS" id="PR00119">
    <property type="entry name" value="CATATPASE"/>
</dbReference>
<feature type="transmembrane region" description="Helical" evidence="10">
    <location>
        <begin position="956"/>
        <end position="979"/>
    </location>
</feature>
<dbReference type="InterPro" id="IPR023299">
    <property type="entry name" value="ATPase_P-typ_cyto_dom_N"/>
</dbReference>
<dbReference type="Gene3D" id="3.40.1110.10">
    <property type="entry name" value="Calcium-transporting ATPase, cytoplasmic domain N"/>
    <property type="match status" value="1"/>
</dbReference>
<keyword evidence="8 10" id="KW-1133">Transmembrane helix</keyword>
<feature type="transmembrane region" description="Helical" evidence="10">
    <location>
        <begin position="848"/>
        <end position="867"/>
    </location>
</feature>
<keyword evidence="5" id="KW-0067">ATP-binding</keyword>
<dbReference type="RefSeq" id="XP_002178658.1">
    <property type="nucleotide sequence ID" value="XM_002178622.1"/>
</dbReference>
<evidence type="ECO:0000256" key="2">
    <source>
        <dbReference type="ARBA" id="ARBA00022692"/>
    </source>
</evidence>
<dbReference type="SUPFAM" id="SSF81653">
    <property type="entry name" value="Calcium ATPase, transduction domain A"/>
    <property type="match status" value="1"/>
</dbReference>
<evidence type="ECO:0000256" key="7">
    <source>
        <dbReference type="ARBA" id="ARBA00022967"/>
    </source>
</evidence>
<dbReference type="InParanoid" id="B7FUU6"/>
<dbReference type="PaxDb" id="2850-Phatr54285"/>
<dbReference type="GeneID" id="7198136"/>
<keyword evidence="3" id="KW-0479">Metal-binding</keyword>
<dbReference type="EMBL" id="CM000607">
    <property type="protein sequence ID" value="EEC50323.1"/>
    <property type="molecule type" value="Genomic_DNA"/>
</dbReference>
<dbReference type="SUPFAM" id="SSF81665">
    <property type="entry name" value="Calcium ATPase, transmembrane domain M"/>
    <property type="match status" value="1"/>
</dbReference>
<dbReference type="InterPro" id="IPR036412">
    <property type="entry name" value="HAD-like_sf"/>
</dbReference>
<keyword evidence="6" id="KW-0460">Magnesium</keyword>
<organism evidence="12 13">
    <name type="scientific">Phaeodactylum tricornutum (strain CCAP 1055/1)</name>
    <dbReference type="NCBI Taxonomy" id="556484"/>
    <lineage>
        <taxon>Eukaryota</taxon>
        <taxon>Sar</taxon>
        <taxon>Stramenopiles</taxon>
        <taxon>Ochrophyta</taxon>
        <taxon>Bacillariophyta</taxon>
        <taxon>Bacillariophyceae</taxon>
        <taxon>Bacillariophycidae</taxon>
        <taxon>Naviculales</taxon>
        <taxon>Phaeodactylaceae</taxon>
        <taxon>Phaeodactylum</taxon>
    </lineage>
</organism>
<evidence type="ECO:0000313" key="12">
    <source>
        <dbReference type="EMBL" id="EEC50323.1"/>
    </source>
</evidence>
<dbReference type="InterPro" id="IPR018303">
    <property type="entry name" value="ATPase_P-typ_P_site"/>
</dbReference>
<proteinExistence type="predicted"/>
<name>B7FUU6_PHATC</name>
<dbReference type="SFLD" id="SFLDS00003">
    <property type="entry name" value="Haloacid_Dehalogenase"/>
    <property type="match status" value="1"/>
</dbReference>
<dbReference type="PANTHER" id="PTHR45630:SF6">
    <property type="entry name" value="CATION-TRANSPORTING P-TYPE ATPASE N-TERMINAL DOMAIN-CONTAINING PROTEIN"/>
    <property type="match status" value="1"/>
</dbReference>
<feature type="transmembrane region" description="Helical" evidence="10">
    <location>
        <begin position="95"/>
        <end position="112"/>
    </location>
</feature>
<dbReference type="SUPFAM" id="SSF56784">
    <property type="entry name" value="HAD-like"/>
    <property type="match status" value="1"/>
</dbReference>
<dbReference type="InterPro" id="IPR023298">
    <property type="entry name" value="ATPase_P-typ_TM_dom_sf"/>
</dbReference>
<dbReference type="GO" id="GO:0140358">
    <property type="term" value="F:P-type transmembrane transporter activity"/>
    <property type="evidence" value="ECO:0007669"/>
    <property type="project" value="InterPro"/>
</dbReference>
<keyword evidence="2 10" id="KW-0812">Transmembrane</keyword>
<dbReference type="NCBIfam" id="TIGR01657">
    <property type="entry name" value="P-ATPase-V"/>
    <property type="match status" value="1"/>
</dbReference>
<evidence type="ECO:0000256" key="6">
    <source>
        <dbReference type="ARBA" id="ARBA00022842"/>
    </source>
</evidence>
<gene>
    <name evidence="12" type="primary">ATPase1-P5</name>
    <name evidence="12" type="ORF">PHATRDRAFT_54285</name>
</gene>
<comment type="subcellular location">
    <subcellularLocation>
        <location evidence="1">Membrane</location>
        <topology evidence="1">Multi-pass membrane protein</topology>
    </subcellularLocation>
</comment>
<feature type="transmembrane region" description="Helical" evidence="10">
    <location>
        <begin position="1031"/>
        <end position="1050"/>
    </location>
</feature>
<dbReference type="InterPro" id="IPR008250">
    <property type="entry name" value="ATPase_P-typ_transduc_dom_A_sf"/>
</dbReference>
<dbReference type="GO" id="GO:0019829">
    <property type="term" value="F:ATPase-coupled monoatomic cation transmembrane transporter activity"/>
    <property type="evidence" value="ECO:0007669"/>
    <property type="project" value="TreeGrafter"/>
</dbReference>
<feature type="transmembrane region" description="Helical" evidence="10">
    <location>
        <begin position="72"/>
        <end position="89"/>
    </location>
</feature>
<dbReference type="STRING" id="556484.B7FUU6"/>
<accession>B7FUU6</accession>
<evidence type="ECO:0000256" key="3">
    <source>
        <dbReference type="ARBA" id="ARBA00022723"/>
    </source>
</evidence>
<dbReference type="Gene3D" id="3.40.50.1000">
    <property type="entry name" value="HAD superfamily/HAD-like"/>
    <property type="match status" value="1"/>
</dbReference>
<evidence type="ECO:0000256" key="8">
    <source>
        <dbReference type="ARBA" id="ARBA00022989"/>
    </source>
</evidence>
<keyword evidence="4" id="KW-0547">Nucleotide-binding</keyword>
<evidence type="ECO:0000256" key="10">
    <source>
        <dbReference type="SAM" id="Phobius"/>
    </source>
</evidence>
<dbReference type="PROSITE" id="PS00154">
    <property type="entry name" value="ATPASE_E1_E2"/>
    <property type="match status" value="1"/>
</dbReference>
<feature type="transmembrane region" description="Helical" evidence="10">
    <location>
        <begin position="293"/>
        <end position="312"/>
    </location>
</feature>
<reference evidence="13" key="2">
    <citation type="submission" date="2008-08" db="EMBL/GenBank/DDBJ databases">
        <authorList>
            <consortium name="Diatom Consortium"/>
            <person name="Grigoriev I."/>
            <person name="Grimwood J."/>
            <person name="Kuo A."/>
            <person name="Otillar R.P."/>
            <person name="Salamov A."/>
            <person name="Detter J.C."/>
            <person name="Lindquist E."/>
            <person name="Shapiro H."/>
            <person name="Lucas S."/>
            <person name="Glavina del Rio T."/>
            <person name="Pitluck S."/>
            <person name="Rokhsar D."/>
            <person name="Bowler C."/>
        </authorList>
    </citation>
    <scope>GENOME REANNOTATION</scope>
    <source>
        <strain evidence="13">CCAP 1055/1</strain>
    </source>
</reference>
<keyword evidence="13" id="KW-1185">Reference proteome</keyword>
<dbReference type="GO" id="GO:0016020">
    <property type="term" value="C:membrane"/>
    <property type="evidence" value="ECO:0007669"/>
    <property type="project" value="UniProtKB-SubCell"/>
</dbReference>
<dbReference type="AlphaFoldDB" id="B7FUU6"/>
<feature type="domain" description="P-type ATPase A" evidence="11">
    <location>
        <begin position="133"/>
        <end position="227"/>
    </location>
</feature>
<keyword evidence="7" id="KW-1278">Translocase</keyword>
<dbReference type="KEGG" id="pti:PHATRDRAFT_54285"/>
<dbReference type="GO" id="GO:0005524">
    <property type="term" value="F:ATP binding"/>
    <property type="evidence" value="ECO:0007669"/>
    <property type="project" value="UniProtKB-KW"/>
</dbReference>
<evidence type="ECO:0000256" key="9">
    <source>
        <dbReference type="ARBA" id="ARBA00023136"/>
    </source>
</evidence>
<evidence type="ECO:0000256" key="4">
    <source>
        <dbReference type="ARBA" id="ARBA00022741"/>
    </source>
</evidence>
<evidence type="ECO:0000313" key="13">
    <source>
        <dbReference type="Proteomes" id="UP000000759"/>
    </source>
</evidence>
<dbReference type="Pfam" id="PF00122">
    <property type="entry name" value="E1-E2_ATPase"/>
    <property type="match status" value="1"/>
</dbReference>
<dbReference type="GO" id="GO:0046872">
    <property type="term" value="F:metal ion binding"/>
    <property type="evidence" value="ECO:0007669"/>
    <property type="project" value="UniProtKB-KW"/>
</dbReference>
<reference evidence="12 13" key="1">
    <citation type="journal article" date="2008" name="Nature">
        <title>The Phaeodactylum genome reveals the evolutionary history of diatom genomes.</title>
        <authorList>
            <person name="Bowler C."/>
            <person name="Allen A.E."/>
            <person name="Badger J.H."/>
            <person name="Grimwood J."/>
            <person name="Jabbari K."/>
            <person name="Kuo A."/>
            <person name="Maheswari U."/>
            <person name="Martens C."/>
            <person name="Maumus F."/>
            <person name="Otillar R.P."/>
            <person name="Rayko E."/>
            <person name="Salamov A."/>
            <person name="Vandepoele K."/>
            <person name="Beszteri B."/>
            <person name="Gruber A."/>
            <person name="Heijde M."/>
            <person name="Katinka M."/>
            <person name="Mock T."/>
            <person name="Valentin K."/>
            <person name="Verret F."/>
            <person name="Berges J.A."/>
            <person name="Brownlee C."/>
            <person name="Cadoret J.P."/>
            <person name="Chiovitti A."/>
            <person name="Choi C.J."/>
            <person name="Coesel S."/>
            <person name="De Martino A."/>
            <person name="Detter J.C."/>
            <person name="Durkin C."/>
            <person name="Falciatore A."/>
            <person name="Fournet J."/>
            <person name="Haruta M."/>
            <person name="Huysman M.J."/>
            <person name="Jenkins B.D."/>
            <person name="Jiroutova K."/>
            <person name="Jorgensen R.E."/>
            <person name="Joubert Y."/>
            <person name="Kaplan A."/>
            <person name="Kroger N."/>
            <person name="Kroth P.G."/>
            <person name="La Roche J."/>
            <person name="Lindquist E."/>
            <person name="Lommer M."/>
            <person name="Martin-Jezequel V."/>
            <person name="Lopez P.J."/>
            <person name="Lucas S."/>
            <person name="Mangogna M."/>
            <person name="McGinnis K."/>
            <person name="Medlin L.K."/>
            <person name="Montsant A."/>
            <person name="Oudot-Le Secq M.P."/>
            <person name="Napoli C."/>
            <person name="Obornik M."/>
            <person name="Parker M.S."/>
            <person name="Petit J.L."/>
            <person name="Porcel B.M."/>
            <person name="Poulsen N."/>
            <person name="Robison M."/>
            <person name="Rychlewski L."/>
            <person name="Rynearson T.A."/>
            <person name="Schmutz J."/>
            <person name="Shapiro H."/>
            <person name="Siaut M."/>
            <person name="Stanley M."/>
            <person name="Sussman M.R."/>
            <person name="Taylor A.R."/>
            <person name="Vardi A."/>
            <person name="von Dassow P."/>
            <person name="Vyverman W."/>
            <person name="Willis A."/>
            <person name="Wyrwicz L.S."/>
            <person name="Rokhsar D.S."/>
            <person name="Weissenbach J."/>
            <person name="Armbrust E.V."/>
            <person name="Green B.R."/>
            <person name="Van de Peer Y."/>
            <person name="Grigoriev I.V."/>
        </authorList>
    </citation>
    <scope>NUCLEOTIDE SEQUENCE [LARGE SCALE GENOMIC DNA]</scope>
    <source>
        <strain evidence="12 13">CCAP 1055/1</strain>
    </source>
</reference>
<evidence type="ECO:0000259" key="11">
    <source>
        <dbReference type="Pfam" id="PF00122"/>
    </source>
</evidence>
<dbReference type="SUPFAM" id="SSF81660">
    <property type="entry name" value="Metal cation-transporting ATPase, ATP-binding domain N"/>
    <property type="match status" value="1"/>
</dbReference>
<feature type="transmembrane region" description="Helical" evidence="10">
    <location>
        <begin position="991"/>
        <end position="1011"/>
    </location>
</feature>